<keyword evidence="2" id="KW-1185">Reference proteome</keyword>
<gene>
    <name evidence="1" type="ORF">AVL62_15345</name>
</gene>
<sequence>MELPGWLTGSRVVSRSSSVASATEGALTWTMTRDRRGVVTLEVLSRRTFVSAWHPHLVGLVLDEPAGAVLPDGWSAAEVMRFSDVDGAQREVSANWLVLDTVENLRYEHPWRCELPVPADRISALFFGSLTDHCWLENATDHAWIVRYESRSSLFSWTDHIGSTPTIRSSTVEVGDDSRISLQPTGERPWSR</sequence>
<reference evidence="1 2" key="1">
    <citation type="submission" date="2015-12" db="EMBL/GenBank/DDBJ databases">
        <title>Serinicoccus chungangenesis strain CD08_5 genome sequencing and assembly.</title>
        <authorList>
            <person name="Chander A.M."/>
            <person name="Kaur G."/>
            <person name="Nair G.R."/>
            <person name="Dhawan D.K."/>
            <person name="Kochhar R.K."/>
            <person name="Mayilraj S."/>
            <person name="Bhadada S.K."/>
        </authorList>
    </citation>
    <scope>NUCLEOTIDE SEQUENCE [LARGE SCALE GENOMIC DNA]</scope>
    <source>
        <strain evidence="1 2">CD08_5</strain>
    </source>
</reference>
<evidence type="ECO:0000313" key="2">
    <source>
        <dbReference type="Proteomes" id="UP000054837"/>
    </source>
</evidence>
<dbReference type="AlphaFoldDB" id="A0A0W8IB08"/>
<dbReference type="Proteomes" id="UP000054837">
    <property type="component" value="Unassembled WGS sequence"/>
</dbReference>
<dbReference type="STRING" id="767452.AVL62_15345"/>
<protein>
    <submittedName>
        <fullName evidence="1">Uncharacterized protein</fullName>
    </submittedName>
</protein>
<comment type="caution">
    <text evidence="1">The sequence shown here is derived from an EMBL/GenBank/DDBJ whole genome shotgun (WGS) entry which is preliminary data.</text>
</comment>
<dbReference type="EMBL" id="LQBL01000008">
    <property type="protein sequence ID" value="KUG57159.1"/>
    <property type="molecule type" value="Genomic_DNA"/>
</dbReference>
<organism evidence="1 2">
    <name type="scientific">Serinicoccus chungangensis</name>
    <dbReference type="NCBI Taxonomy" id="767452"/>
    <lineage>
        <taxon>Bacteria</taxon>
        <taxon>Bacillati</taxon>
        <taxon>Actinomycetota</taxon>
        <taxon>Actinomycetes</taxon>
        <taxon>Micrococcales</taxon>
        <taxon>Ornithinimicrobiaceae</taxon>
        <taxon>Serinicoccus</taxon>
    </lineage>
</organism>
<evidence type="ECO:0000313" key="1">
    <source>
        <dbReference type="EMBL" id="KUG57159.1"/>
    </source>
</evidence>
<accession>A0A0W8IB08</accession>
<proteinExistence type="predicted"/>
<name>A0A0W8IB08_9MICO</name>